<dbReference type="GO" id="GO:0009279">
    <property type="term" value="C:cell outer membrane"/>
    <property type="evidence" value="ECO:0007669"/>
    <property type="project" value="UniProtKB-SubCell"/>
</dbReference>
<dbReference type="SUPFAM" id="SSF56935">
    <property type="entry name" value="Porins"/>
    <property type="match status" value="1"/>
</dbReference>
<evidence type="ECO:0000256" key="10">
    <source>
        <dbReference type="SAM" id="SignalP"/>
    </source>
</evidence>
<dbReference type="Proteomes" id="UP000653472">
    <property type="component" value="Unassembled WGS sequence"/>
</dbReference>
<keyword evidence="3 8" id="KW-1134">Transmembrane beta strand</keyword>
<keyword evidence="10" id="KW-0732">Signal</keyword>
<feature type="domain" description="TonB-dependent receptor plug" evidence="12">
    <location>
        <begin position="73"/>
        <end position="181"/>
    </location>
</feature>
<evidence type="ECO:0000256" key="8">
    <source>
        <dbReference type="PROSITE-ProRule" id="PRU01360"/>
    </source>
</evidence>
<evidence type="ECO:0000256" key="4">
    <source>
        <dbReference type="ARBA" id="ARBA00022692"/>
    </source>
</evidence>
<keyword evidence="7 8" id="KW-0998">Cell outer membrane</keyword>
<keyword evidence="4 8" id="KW-0812">Transmembrane</keyword>
<proteinExistence type="inferred from homology"/>
<evidence type="ECO:0000313" key="14">
    <source>
        <dbReference type="Proteomes" id="UP000653472"/>
    </source>
</evidence>
<dbReference type="Pfam" id="PF07715">
    <property type="entry name" value="Plug"/>
    <property type="match status" value="1"/>
</dbReference>
<dbReference type="RefSeq" id="WP_168147782.1">
    <property type="nucleotide sequence ID" value="NZ_JAAVXB010000004.1"/>
</dbReference>
<evidence type="ECO:0000256" key="6">
    <source>
        <dbReference type="ARBA" id="ARBA00023136"/>
    </source>
</evidence>
<evidence type="ECO:0000256" key="7">
    <source>
        <dbReference type="ARBA" id="ARBA00023237"/>
    </source>
</evidence>
<comment type="caution">
    <text evidence="13">The sequence shown here is derived from an EMBL/GenBank/DDBJ whole genome shotgun (WGS) entry which is preliminary data.</text>
</comment>
<evidence type="ECO:0000256" key="5">
    <source>
        <dbReference type="ARBA" id="ARBA00023077"/>
    </source>
</evidence>
<dbReference type="InterPro" id="IPR010104">
    <property type="entry name" value="TonB_rcpt_bac"/>
</dbReference>
<accession>A0A969W9S6</accession>
<feature type="signal peptide" evidence="10">
    <location>
        <begin position="1"/>
        <end position="28"/>
    </location>
</feature>
<dbReference type="Gene3D" id="2.40.170.20">
    <property type="entry name" value="TonB-dependent receptor, beta-barrel domain"/>
    <property type="match status" value="1"/>
</dbReference>
<feature type="chain" id="PRO_5037010867" evidence="10">
    <location>
        <begin position="29"/>
        <end position="907"/>
    </location>
</feature>
<dbReference type="Gene3D" id="2.170.130.10">
    <property type="entry name" value="TonB-dependent receptor, plug domain"/>
    <property type="match status" value="1"/>
</dbReference>
<keyword evidence="13" id="KW-0675">Receptor</keyword>
<dbReference type="EMBL" id="JAAVXB010000004">
    <property type="protein sequence ID" value="NKF22529.1"/>
    <property type="molecule type" value="Genomic_DNA"/>
</dbReference>
<evidence type="ECO:0000256" key="9">
    <source>
        <dbReference type="RuleBase" id="RU003357"/>
    </source>
</evidence>
<dbReference type="InterPro" id="IPR039426">
    <property type="entry name" value="TonB-dep_rcpt-like"/>
</dbReference>
<dbReference type="InterPro" id="IPR036942">
    <property type="entry name" value="Beta-barrel_TonB_sf"/>
</dbReference>
<evidence type="ECO:0000256" key="3">
    <source>
        <dbReference type="ARBA" id="ARBA00022452"/>
    </source>
</evidence>
<dbReference type="InterPro" id="IPR012910">
    <property type="entry name" value="Plug_dom"/>
</dbReference>
<dbReference type="PANTHER" id="PTHR40980">
    <property type="entry name" value="PLUG DOMAIN-CONTAINING PROTEIN"/>
    <property type="match status" value="1"/>
</dbReference>
<gene>
    <name evidence="13" type="ORF">G7Y82_09375</name>
</gene>
<dbReference type="PANTHER" id="PTHR40980:SF3">
    <property type="entry name" value="TONB-DEPENDENT RECEPTOR-LIKE BETA-BARREL DOMAIN-CONTAINING PROTEIN"/>
    <property type="match status" value="1"/>
</dbReference>
<evidence type="ECO:0000313" key="13">
    <source>
        <dbReference type="EMBL" id="NKF22529.1"/>
    </source>
</evidence>
<feature type="domain" description="TonB-dependent receptor-like beta-barrel" evidence="11">
    <location>
        <begin position="436"/>
        <end position="874"/>
    </location>
</feature>
<dbReference type="PROSITE" id="PS52016">
    <property type="entry name" value="TONB_DEPENDENT_REC_3"/>
    <property type="match status" value="1"/>
</dbReference>
<name>A0A969W9S6_9GAMM</name>
<dbReference type="InterPro" id="IPR037066">
    <property type="entry name" value="Plug_dom_sf"/>
</dbReference>
<dbReference type="AlphaFoldDB" id="A0A969W9S6"/>
<evidence type="ECO:0000259" key="12">
    <source>
        <dbReference type="Pfam" id="PF07715"/>
    </source>
</evidence>
<organism evidence="13 14">
    <name type="scientific">Solimonas marina</name>
    <dbReference type="NCBI Taxonomy" id="2714601"/>
    <lineage>
        <taxon>Bacteria</taxon>
        <taxon>Pseudomonadati</taxon>
        <taxon>Pseudomonadota</taxon>
        <taxon>Gammaproteobacteria</taxon>
        <taxon>Nevskiales</taxon>
        <taxon>Nevskiaceae</taxon>
        <taxon>Solimonas</taxon>
    </lineage>
</organism>
<protein>
    <submittedName>
        <fullName evidence="13">TonB-dependent receptor</fullName>
    </submittedName>
</protein>
<evidence type="ECO:0000259" key="11">
    <source>
        <dbReference type="Pfam" id="PF00593"/>
    </source>
</evidence>
<evidence type="ECO:0000256" key="2">
    <source>
        <dbReference type="ARBA" id="ARBA00022448"/>
    </source>
</evidence>
<comment type="similarity">
    <text evidence="8 9">Belongs to the TonB-dependent receptor family.</text>
</comment>
<dbReference type="InterPro" id="IPR000531">
    <property type="entry name" value="Beta-barrel_TonB"/>
</dbReference>
<keyword evidence="5 9" id="KW-0798">TonB box</keyword>
<keyword evidence="6 8" id="KW-0472">Membrane</keyword>
<sequence length="907" mass="99224">MRKPYRDYRAVLTVGVSALALYPALSRAEQTTPASDKAAPADAASDSNDSTIAEIVVTGIRASLAKSLETKRNNDTISEALTADDIGKFPNTNVAEAMALMPGVTIDRRFGQGERVSIDGTDPSLNLTLLDGHPVAQAIWLYGETPNRGFDHTLLAPEMLGNLEVIKSSEARLPEGSLGGTVLLHSRKPLDLDANTFSGSVSYDYSDQADTGHPSASMLYSWKNAGSTFGFDVAAQHYEEEVNRQGIEVFGYHPVSYYAASNANVQGQVDNGELNADDMVPDEINTAYFQQKRKRDSVLANLQFAPIDNLDVNLSGLYIKENFDNYNQSMYNFMSWNSQSIGAVTHFDRGPSGVITGGHSDATTDAGVVYDNQLRQSEVKTKGVDLASTYQGEGWSLGGKLGASKSDNPHISQYLLEPVYHGGFSWDINKGFEFDKSAEAHDPANWDGTGWMGNNGVFSSHAKDKYAQLDFSKKFDGFFRELLVGARYNQHDEDYGLYVYGGVNKGTLADVGTIGETNTLNEFDVFEDFAHHVQVGKHNIEDWIGASDLDYDNPDPGSTLNNTWDLTQKNAAGYAQLNFANESVRGNIGVRQVHTKTESAAYVIPNNAAPVLPAPEGWWQSQSNTKNNFLPSFNIAWDVTNQIVLRGAAAKVIAWAPYNLMVNQTFLNDTVLTGSGGNPDIDPYKSYNYNVSAEWYFAPQSVLAVSGFYKDVQNYIFITPATERHYNSIKDTDPDSWRAMEGSGGCTADGYCDYSISRPHNEGGAKIYGYTVSYQQPFGGTGLGLAANYTFAKGKTDAGTKMPYQSRNSLSVSPYYEKGPLSARINYNYRSDYLGAGYVAGAQPATTDSYTDVSASVGWAFTENVSISVDGMNLLNEKYFQYQGSKDMPVARYTTGPRYMAGLHVKF</sequence>
<dbReference type="CDD" id="cd01347">
    <property type="entry name" value="ligand_gated_channel"/>
    <property type="match status" value="1"/>
</dbReference>
<keyword evidence="14" id="KW-1185">Reference proteome</keyword>
<comment type="subcellular location">
    <subcellularLocation>
        <location evidence="1 8">Cell outer membrane</location>
        <topology evidence="1 8">Multi-pass membrane protein</topology>
    </subcellularLocation>
</comment>
<evidence type="ECO:0000256" key="1">
    <source>
        <dbReference type="ARBA" id="ARBA00004571"/>
    </source>
</evidence>
<reference evidence="13" key="1">
    <citation type="submission" date="2020-03" db="EMBL/GenBank/DDBJ databases">
        <title>Solimonas marina sp. nov., isolated from deep seawater of the Pacific Ocean.</title>
        <authorList>
            <person name="Liu X."/>
            <person name="Lai Q."/>
            <person name="Sun F."/>
            <person name="Gai Y."/>
            <person name="Li G."/>
            <person name="Shao Z."/>
        </authorList>
    </citation>
    <scope>NUCLEOTIDE SEQUENCE</scope>
    <source>
        <strain evidence="13">C16B3</strain>
    </source>
</reference>
<dbReference type="Pfam" id="PF00593">
    <property type="entry name" value="TonB_dep_Rec_b-barrel"/>
    <property type="match status" value="1"/>
</dbReference>
<keyword evidence="2 8" id="KW-0813">Transport</keyword>
<dbReference type="NCBIfam" id="TIGR01782">
    <property type="entry name" value="TonB-Xanth-Caul"/>
    <property type="match status" value="1"/>
</dbReference>